<keyword evidence="1" id="KW-1133">Transmembrane helix</keyword>
<protein>
    <submittedName>
        <fullName evidence="3">Putative membrane protein</fullName>
    </submittedName>
</protein>
<dbReference type="PANTHER" id="PTHR22911">
    <property type="entry name" value="ACYL-MALONYL CONDENSING ENZYME-RELATED"/>
    <property type="match status" value="1"/>
</dbReference>
<feature type="transmembrane region" description="Helical" evidence="1">
    <location>
        <begin position="235"/>
        <end position="258"/>
    </location>
</feature>
<accession>A0A1W1HCA9</accession>
<dbReference type="InterPro" id="IPR000620">
    <property type="entry name" value="EamA_dom"/>
</dbReference>
<keyword evidence="4" id="KW-1185">Reference proteome</keyword>
<dbReference type="EMBL" id="FWEV01000126">
    <property type="protein sequence ID" value="SLM30089.1"/>
    <property type="molecule type" value="Genomic_DNA"/>
</dbReference>
<gene>
    <name evidence="3" type="ORF">MTBBW1_2110005</name>
</gene>
<name>A0A1W1HCA9_9BACT</name>
<evidence type="ECO:0000313" key="4">
    <source>
        <dbReference type="Proteomes" id="UP000191931"/>
    </source>
</evidence>
<keyword evidence="1" id="KW-0472">Membrane</keyword>
<dbReference type="STRING" id="1246637.MTBBW1_2110005"/>
<dbReference type="OrthoDB" id="9808556at2"/>
<feature type="transmembrane region" description="Helical" evidence="1">
    <location>
        <begin position="174"/>
        <end position="195"/>
    </location>
</feature>
<feature type="transmembrane region" description="Helical" evidence="1">
    <location>
        <begin position="61"/>
        <end position="82"/>
    </location>
</feature>
<feature type="transmembrane region" description="Helical" evidence="1">
    <location>
        <begin position="122"/>
        <end position="142"/>
    </location>
</feature>
<feature type="transmembrane region" description="Helical" evidence="1">
    <location>
        <begin position="34"/>
        <end position="55"/>
    </location>
</feature>
<sequence>MFVHKYFLGYSAFHFSKSRKFIDNNMKHNKIKGILLIILAASSFGCIPLFATTAYKGGFNPFSFSLFRCMFTAAIIFCILKAQKKSIAIRKDQILPVFNASFFGYFLMMLTLFASYNHMATGLATTLHFIYPVATMAGAVLFYKEKASFLQIGALAISIIGIYFLVGIDTSGDFTFTGFMLALVSGLFYAYYILVVSHGTLKKMGSFFLVFYITLFNTVTLTVTSLATGNLSLDITLTGIMATVMVALISSVIGMVAFQAGLQEISATTATILSTFEVLTSLVIGISLLGEILSYYQIAGSILIIFSVVAVGFAEKKED</sequence>
<reference evidence="3 4" key="1">
    <citation type="submission" date="2017-03" db="EMBL/GenBank/DDBJ databases">
        <authorList>
            <person name="Afonso C.L."/>
            <person name="Miller P.J."/>
            <person name="Scott M.A."/>
            <person name="Spackman E."/>
            <person name="Goraichik I."/>
            <person name="Dimitrov K.M."/>
            <person name="Suarez D.L."/>
            <person name="Swayne D.E."/>
        </authorList>
    </citation>
    <scope>NUCLEOTIDE SEQUENCE [LARGE SCALE GENOMIC DNA]</scope>
    <source>
        <strain evidence="3">PRJEB14757</strain>
    </source>
</reference>
<feature type="transmembrane region" description="Helical" evidence="1">
    <location>
        <begin position="149"/>
        <end position="168"/>
    </location>
</feature>
<organism evidence="3 4">
    <name type="scientific">Desulfamplus magnetovallimortis</name>
    <dbReference type="NCBI Taxonomy" id="1246637"/>
    <lineage>
        <taxon>Bacteria</taxon>
        <taxon>Pseudomonadati</taxon>
        <taxon>Thermodesulfobacteriota</taxon>
        <taxon>Desulfobacteria</taxon>
        <taxon>Desulfobacterales</taxon>
        <taxon>Desulfobacteraceae</taxon>
        <taxon>Desulfamplus</taxon>
    </lineage>
</organism>
<evidence type="ECO:0000313" key="3">
    <source>
        <dbReference type="EMBL" id="SLM30089.1"/>
    </source>
</evidence>
<feature type="transmembrane region" description="Helical" evidence="1">
    <location>
        <begin position="270"/>
        <end position="289"/>
    </location>
</feature>
<feature type="transmembrane region" description="Helical" evidence="1">
    <location>
        <begin position="295"/>
        <end position="314"/>
    </location>
</feature>
<feature type="transmembrane region" description="Helical" evidence="1">
    <location>
        <begin position="94"/>
        <end position="116"/>
    </location>
</feature>
<dbReference type="Pfam" id="PF00892">
    <property type="entry name" value="EamA"/>
    <property type="match status" value="2"/>
</dbReference>
<dbReference type="PANTHER" id="PTHR22911:SF137">
    <property type="entry name" value="SOLUTE CARRIER FAMILY 35 MEMBER G2-RELATED"/>
    <property type="match status" value="1"/>
</dbReference>
<dbReference type="Proteomes" id="UP000191931">
    <property type="component" value="Unassembled WGS sequence"/>
</dbReference>
<evidence type="ECO:0000259" key="2">
    <source>
        <dbReference type="Pfam" id="PF00892"/>
    </source>
</evidence>
<proteinExistence type="predicted"/>
<keyword evidence="1" id="KW-0812">Transmembrane</keyword>
<dbReference type="GO" id="GO:0016020">
    <property type="term" value="C:membrane"/>
    <property type="evidence" value="ECO:0007669"/>
    <property type="project" value="InterPro"/>
</dbReference>
<dbReference type="AlphaFoldDB" id="A0A1W1HCA9"/>
<dbReference type="InterPro" id="IPR037185">
    <property type="entry name" value="EmrE-like"/>
</dbReference>
<feature type="domain" description="EamA" evidence="2">
    <location>
        <begin position="32"/>
        <end position="166"/>
    </location>
</feature>
<feature type="domain" description="EamA" evidence="2">
    <location>
        <begin position="177"/>
        <end position="311"/>
    </location>
</feature>
<evidence type="ECO:0000256" key="1">
    <source>
        <dbReference type="SAM" id="Phobius"/>
    </source>
</evidence>
<feature type="transmembrane region" description="Helical" evidence="1">
    <location>
        <begin position="207"/>
        <end position="229"/>
    </location>
</feature>
<dbReference type="SUPFAM" id="SSF103481">
    <property type="entry name" value="Multidrug resistance efflux transporter EmrE"/>
    <property type="match status" value="2"/>
</dbReference>